<dbReference type="InterPro" id="IPR004841">
    <property type="entry name" value="AA-permease/SLC12A_dom"/>
</dbReference>
<dbReference type="GO" id="GO:0005886">
    <property type="term" value="C:plasma membrane"/>
    <property type="evidence" value="ECO:0007669"/>
    <property type="project" value="UniProtKB-SubCell"/>
</dbReference>
<evidence type="ECO:0000256" key="3">
    <source>
        <dbReference type="ARBA" id="ARBA00022692"/>
    </source>
</evidence>
<evidence type="ECO:0000313" key="9">
    <source>
        <dbReference type="EMBL" id="BBP92556.1"/>
    </source>
</evidence>
<dbReference type="Pfam" id="PF00324">
    <property type="entry name" value="AA_permease"/>
    <property type="match status" value="1"/>
</dbReference>
<proteinExistence type="predicted"/>
<name>A0A5S9MLP1_BACIA</name>
<evidence type="ECO:0000256" key="7">
    <source>
        <dbReference type="SAM" id="Phobius"/>
    </source>
</evidence>
<dbReference type="PANTHER" id="PTHR43495">
    <property type="entry name" value="GABA PERMEASE"/>
    <property type="match status" value="1"/>
</dbReference>
<dbReference type="GO" id="GO:0006865">
    <property type="term" value="P:amino acid transport"/>
    <property type="evidence" value="ECO:0007669"/>
    <property type="project" value="UniProtKB-KW"/>
</dbReference>
<gene>
    <name evidence="9" type="ORF">BsIDN1_61740</name>
</gene>
<evidence type="ECO:0000256" key="1">
    <source>
        <dbReference type="ARBA" id="ARBA00004651"/>
    </source>
</evidence>
<reference evidence="9 10" key="1">
    <citation type="submission" date="2019-12" db="EMBL/GenBank/DDBJ databases">
        <title>Full genome sequence of a Bacillus safensis strain isolated from commercially available natto in Indonesia.</title>
        <authorList>
            <person name="Yoshida M."/>
            <person name="Uomi M."/>
            <person name="Waturangi D."/>
            <person name="Ekaputri J.J."/>
            <person name="Setiamarga D.H.E."/>
        </authorList>
    </citation>
    <scope>NUCLEOTIDE SEQUENCE [LARGE SCALE GENOMIC DNA]</scope>
    <source>
        <strain evidence="9 10">IDN1</strain>
    </source>
</reference>
<keyword evidence="4" id="KW-0029">Amino-acid transport</keyword>
<protein>
    <recommendedName>
        <fullName evidence="8">Amino acid permease/ SLC12A domain-containing protein</fullName>
    </recommendedName>
</protein>
<evidence type="ECO:0000256" key="2">
    <source>
        <dbReference type="ARBA" id="ARBA00022448"/>
    </source>
</evidence>
<feature type="domain" description="Amino acid permease/ SLC12A" evidence="8">
    <location>
        <begin position="2"/>
        <end position="84"/>
    </location>
</feature>
<evidence type="ECO:0000313" key="10">
    <source>
        <dbReference type="Proteomes" id="UP000464658"/>
    </source>
</evidence>
<comment type="subcellular location">
    <subcellularLocation>
        <location evidence="1">Cell membrane</location>
        <topology evidence="1">Multi-pass membrane protein</topology>
    </subcellularLocation>
</comment>
<accession>A0A5S9MLP1</accession>
<evidence type="ECO:0000256" key="5">
    <source>
        <dbReference type="ARBA" id="ARBA00022989"/>
    </source>
</evidence>
<organism evidence="9 10">
    <name type="scientific">Bacillus safensis</name>
    <dbReference type="NCBI Taxonomy" id="561879"/>
    <lineage>
        <taxon>Bacteria</taxon>
        <taxon>Bacillati</taxon>
        <taxon>Bacillota</taxon>
        <taxon>Bacilli</taxon>
        <taxon>Bacillales</taxon>
        <taxon>Bacillaceae</taxon>
        <taxon>Bacillus</taxon>
    </lineage>
</organism>
<sequence>MSPFVTVFATIGVPYASDIMNGIILLAILSSMNSGLYASSRVLYTQAMDGRVWKGFSKLSKQQVPVRAILVCTSTLYAAVLISLFCRKSNL</sequence>
<dbReference type="PANTHER" id="PTHR43495:SF5">
    <property type="entry name" value="GAMMA-AMINOBUTYRIC ACID PERMEASE"/>
    <property type="match status" value="1"/>
</dbReference>
<dbReference type="AlphaFoldDB" id="A0A5S9MLP1"/>
<evidence type="ECO:0000256" key="4">
    <source>
        <dbReference type="ARBA" id="ARBA00022970"/>
    </source>
</evidence>
<keyword evidence="6 7" id="KW-0472">Membrane</keyword>
<dbReference type="EMBL" id="AP021906">
    <property type="protein sequence ID" value="BBP92556.1"/>
    <property type="molecule type" value="Genomic_DNA"/>
</dbReference>
<keyword evidence="3 7" id="KW-0812">Transmembrane</keyword>
<dbReference type="Proteomes" id="UP000464658">
    <property type="component" value="Chromosome"/>
</dbReference>
<keyword evidence="2" id="KW-0813">Transport</keyword>
<dbReference type="Gene3D" id="1.20.1740.10">
    <property type="entry name" value="Amino acid/polyamine transporter I"/>
    <property type="match status" value="1"/>
</dbReference>
<keyword evidence="5 7" id="KW-1133">Transmembrane helix</keyword>
<evidence type="ECO:0000256" key="6">
    <source>
        <dbReference type="ARBA" id="ARBA00023136"/>
    </source>
</evidence>
<feature type="transmembrane region" description="Helical" evidence="7">
    <location>
        <begin position="64"/>
        <end position="85"/>
    </location>
</feature>
<dbReference type="GO" id="GO:0055085">
    <property type="term" value="P:transmembrane transport"/>
    <property type="evidence" value="ECO:0007669"/>
    <property type="project" value="InterPro"/>
</dbReference>
<evidence type="ECO:0000259" key="8">
    <source>
        <dbReference type="Pfam" id="PF00324"/>
    </source>
</evidence>